<protein>
    <submittedName>
        <fullName evidence="4">SCP domain-containing protein</fullName>
    </submittedName>
</protein>
<dbReference type="Proteomes" id="UP000271162">
    <property type="component" value="Unassembled WGS sequence"/>
</dbReference>
<sequence>MGPYGYTPYAEDMEVMAWKCDAEGKAIELAKQCKENGLPVPNGYKMNNIMIEKRGRVDEDAIEEMLWHNNTNIACAVGDCQDKYSFVCLYLSGFVFEFIFHLIYFIYSFFLQSLVG</sequence>
<evidence type="ECO:0000313" key="2">
    <source>
        <dbReference type="EMBL" id="VDL68140.1"/>
    </source>
</evidence>
<accession>A0A0N4XPU5</accession>
<reference evidence="2 3" key="2">
    <citation type="submission" date="2018-11" db="EMBL/GenBank/DDBJ databases">
        <authorList>
            <consortium name="Pathogen Informatics"/>
        </authorList>
    </citation>
    <scope>NUCLEOTIDE SEQUENCE [LARGE SCALE GENOMIC DNA]</scope>
</reference>
<gene>
    <name evidence="2" type="ORF">NBR_LOCUS4551</name>
</gene>
<name>A0A0N4XPU5_NIPBR</name>
<dbReference type="EMBL" id="UYSL01008741">
    <property type="protein sequence ID" value="VDL68140.1"/>
    <property type="molecule type" value="Genomic_DNA"/>
</dbReference>
<dbReference type="SUPFAM" id="SSF55797">
    <property type="entry name" value="PR-1-like"/>
    <property type="match status" value="1"/>
</dbReference>
<dbReference type="WBParaSite" id="NBR_0000454701-mRNA-1">
    <property type="protein sequence ID" value="NBR_0000454701-mRNA-1"/>
    <property type="gene ID" value="NBR_0000454701"/>
</dbReference>
<evidence type="ECO:0000313" key="4">
    <source>
        <dbReference type="WBParaSite" id="NBR_0000454701-mRNA-1"/>
    </source>
</evidence>
<evidence type="ECO:0000313" key="3">
    <source>
        <dbReference type="Proteomes" id="UP000271162"/>
    </source>
</evidence>
<dbReference type="InterPro" id="IPR035940">
    <property type="entry name" value="CAP_sf"/>
</dbReference>
<dbReference type="Gene3D" id="3.40.33.10">
    <property type="entry name" value="CAP"/>
    <property type="match status" value="1"/>
</dbReference>
<dbReference type="AlphaFoldDB" id="A0A0N4XPU5"/>
<keyword evidence="1" id="KW-0812">Transmembrane</keyword>
<feature type="transmembrane region" description="Helical" evidence="1">
    <location>
        <begin position="87"/>
        <end position="110"/>
    </location>
</feature>
<keyword evidence="3" id="KW-1185">Reference proteome</keyword>
<keyword evidence="1" id="KW-0472">Membrane</keyword>
<evidence type="ECO:0000256" key="1">
    <source>
        <dbReference type="SAM" id="Phobius"/>
    </source>
</evidence>
<proteinExistence type="predicted"/>
<organism evidence="4">
    <name type="scientific">Nippostrongylus brasiliensis</name>
    <name type="common">Rat hookworm</name>
    <dbReference type="NCBI Taxonomy" id="27835"/>
    <lineage>
        <taxon>Eukaryota</taxon>
        <taxon>Metazoa</taxon>
        <taxon>Ecdysozoa</taxon>
        <taxon>Nematoda</taxon>
        <taxon>Chromadorea</taxon>
        <taxon>Rhabditida</taxon>
        <taxon>Rhabditina</taxon>
        <taxon>Rhabditomorpha</taxon>
        <taxon>Strongyloidea</taxon>
        <taxon>Heligmosomidae</taxon>
        <taxon>Nippostrongylus</taxon>
    </lineage>
</organism>
<keyword evidence="1" id="KW-1133">Transmembrane helix</keyword>
<reference evidence="4" key="1">
    <citation type="submission" date="2017-02" db="UniProtKB">
        <authorList>
            <consortium name="WormBaseParasite"/>
        </authorList>
    </citation>
    <scope>IDENTIFICATION</scope>
</reference>